<gene>
    <name evidence="4" type="ORF">Cvel_12014</name>
</gene>
<keyword evidence="1" id="KW-0547">Nucleotide-binding</keyword>
<evidence type="ECO:0000313" key="4">
    <source>
        <dbReference type="EMBL" id="CEM53507.1"/>
    </source>
</evidence>
<evidence type="ECO:0000256" key="1">
    <source>
        <dbReference type="PROSITE-ProRule" id="PRU10141"/>
    </source>
</evidence>
<feature type="chain" id="PRO_5005192731" description="Protein kinase domain-containing protein" evidence="3">
    <location>
        <begin position="22"/>
        <end position="663"/>
    </location>
</feature>
<accession>A0A0G4I8Y0</accession>
<dbReference type="GO" id="GO:0005524">
    <property type="term" value="F:ATP binding"/>
    <property type="evidence" value="ECO:0007669"/>
    <property type="project" value="UniProtKB-UniRule"/>
</dbReference>
<organism evidence="4">
    <name type="scientific">Chromera velia CCMP2878</name>
    <dbReference type="NCBI Taxonomy" id="1169474"/>
    <lineage>
        <taxon>Eukaryota</taxon>
        <taxon>Sar</taxon>
        <taxon>Alveolata</taxon>
        <taxon>Colpodellida</taxon>
        <taxon>Chromeraceae</taxon>
        <taxon>Chromera</taxon>
    </lineage>
</organism>
<feature type="binding site" evidence="1">
    <location>
        <position position="73"/>
    </location>
    <ligand>
        <name>ATP</name>
        <dbReference type="ChEBI" id="CHEBI:30616"/>
    </ligand>
</feature>
<dbReference type="Gene3D" id="1.10.510.10">
    <property type="entry name" value="Transferase(Phosphotransferase) domain 1"/>
    <property type="match status" value="1"/>
</dbReference>
<dbReference type="PROSITE" id="PS00107">
    <property type="entry name" value="PROTEIN_KINASE_ATP"/>
    <property type="match status" value="1"/>
</dbReference>
<feature type="region of interest" description="Disordered" evidence="2">
    <location>
        <begin position="565"/>
        <end position="586"/>
    </location>
</feature>
<dbReference type="InterPro" id="IPR011009">
    <property type="entry name" value="Kinase-like_dom_sf"/>
</dbReference>
<keyword evidence="1" id="KW-0067">ATP-binding</keyword>
<protein>
    <recommendedName>
        <fullName evidence="5">Protein kinase domain-containing protein</fullName>
    </recommendedName>
</protein>
<dbReference type="VEuPathDB" id="CryptoDB:Cvel_12014"/>
<dbReference type="InterPro" id="IPR017441">
    <property type="entry name" value="Protein_kinase_ATP_BS"/>
</dbReference>
<dbReference type="EMBL" id="CDMZ01005701">
    <property type="protein sequence ID" value="CEM53507.1"/>
    <property type="molecule type" value="Genomic_DNA"/>
</dbReference>
<keyword evidence="3" id="KW-0732">Signal</keyword>
<dbReference type="AlphaFoldDB" id="A0A0G4I8Y0"/>
<evidence type="ECO:0008006" key="5">
    <source>
        <dbReference type="Google" id="ProtNLM"/>
    </source>
</evidence>
<proteinExistence type="predicted"/>
<evidence type="ECO:0000256" key="3">
    <source>
        <dbReference type="SAM" id="SignalP"/>
    </source>
</evidence>
<evidence type="ECO:0000256" key="2">
    <source>
        <dbReference type="SAM" id="MobiDB-lite"/>
    </source>
</evidence>
<sequence length="663" mass="74423">MRVPLLPAVSVFFRLTTVALGVVASQQPECKFPFSSLHKKVKGVKLTTFLGQGFSGVVYRGITRATGEDVAVKFIVDRNEEEVPCVRSVSELSARFRFRESEIPQLIWEKCDDDVTRDLFIRPLRGFSDLPADPAFTVMELLPGDRYVPINPNFNPDTGTLQHLYLAVQALWAYGVLVKPPNAVVHRDWHFGNFQMRAADWRLKVYDFTGGGRCPETCKGWDLRQIGYWLMIATSLGGGLWVFLYKEAQASPEGNSDTLQFLRDSMLRLAGNGKTDSKTEGGDGEGDVCFSDSLNDCSQMDPLKSLLDRIAKGVLRPEDVLRDAPAEWHKEEEERRRFYVEGLEENGEGVPSSNLDRETAELLWGLKSFERWMKHTLPQPWRLEHFSAFKQAVVEMLEGSFDFDFELGTAHVSDVARMAEGRDAPLPWDFFDERGRRFSPPAGEGHLEGLYWGGEYLNKKFRWQVSGLPLVLPDDAVLDFIWRVFVLARQLDLAAPTFLRKQQEAGGIALPFAVWDTPCVFFDTHPLPCIRALGGSAKRGYREGEIVELIEEDEVPWREGKGQRVLEERTGELGEEEEGGRLGSGGADLSAMLEGGKVGSAEEVHRGLWDLIRCHPFSRQILQLTAKHLEAEIERLLPIGINQQSGDEGKCRIPGPPGTGVPE</sequence>
<dbReference type="SUPFAM" id="SSF56112">
    <property type="entry name" value="Protein kinase-like (PK-like)"/>
    <property type="match status" value="1"/>
</dbReference>
<feature type="signal peptide" evidence="3">
    <location>
        <begin position="1"/>
        <end position="21"/>
    </location>
</feature>
<name>A0A0G4I8Y0_9ALVE</name>
<feature type="compositionally biased region" description="Pro residues" evidence="2">
    <location>
        <begin position="654"/>
        <end position="663"/>
    </location>
</feature>
<feature type="region of interest" description="Disordered" evidence="2">
    <location>
        <begin position="644"/>
        <end position="663"/>
    </location>
</feature>
<reference evidence="4" key="1">
    <citation type="submission" date="2014-11" db="EMBL/GenBank/DDBJ databases">
        <authorList>
            <person name="Otto D Thomas"/>
            <person name="Naeem Raeece"/>
        </authorList>
    </citation>
    <scope>NUCLEOTIDE SEQUENCE</scope>
</reference>